<dbReference type="eggNOG" id="COG1898">
    <property type="taxonomic scope" value="Bacteria"/>
</dbReference>
<dbReference type="GO" id="GO:0000271">
    <property type="term" value="P:polysaccharide biosynthetic process"/>
    <property type="evidence" value="ECO:0007669"/>
    <property type="project" value="TreeGrafter"/>
</dbReference>
<dbReference type="PANTHER" id="PTHR21047">
    <property type="entry name" value="DTDP-6-DEOXY-D-GLUCOSE-3,5 EPIMERASE"/>
    <property type="match status" value="1"/>
</dbReference>
<gene>
    <name evidence="8" type="ordered locus">Meso_2761</name>
</gene>
<comment type="function">
    <text evidence="2 7">Catalyzes the epimerization of the C3' and C5'positions of dTDP-6-deoxy-D-xylo-4-hexulose, forming dTDP-6-deoxy-L-lyxo-4-hexulose.</text>
</comment>
<dbReference type="EC" id="5.1.3.13" evidence="3 7"/>
<dbReference type="CDD" id="cd00438">
    <property type="entry name" value="cupin_RmlC"/>
    <property type="match status" value="1"/>
</dbReference>
<evidence type="ECO:0000256" key="5">
    <source>
        <dbReference type="PIRSR" id="PIRSR600888-1"/>
    </source>
</evidence>
<feature type="active site" description="Proton acceptor" evidence="5">
    <location>
        <position position="63"/>
    </location>
</feature>
<evidence type="ECO:0000256" key="2">
    <source>
        <dbReference type="ARBA" id="ARBA00001997"/>
    </source>
</evidence>
<organism evidence="8">
    <name type="scientific">Chelativorans sp. (strain BNC1)</name>
    <dbReference type="NCBI Taxonomy" id="266779"/>
    <lineage>
        <taxon>Bacteria</taxon>
        <taxon>Pseudomonadati</taxon>
        <taxon>Pseudomonadota</taxon>
        <taxon>Alphaproteobacteria</taxon>
        <taxon>Hyphomicrobiales</taxon>
        <taxon>Phyllobacteriaceae</taxon>
        <taxon>Chelativorans</taxon>
    </lineage>
</organism>
<dbReference type="OrthoDB" id="9800680at2"/>
<dbReference type="UniPathway" id="UPA00124"/>
<sequence length="189" mass="21109">MPEFRTMELEGVQEILPEKFSDERGFFSETYNAKAFAEAGIAVEFVQDNHSLSSVPGTVRGLHFQKPPFAQDKLVRVVRGAILDVAVDIRAGSPTFGRWVGVELSSRKWNQLFIPKGYAHGFMTLEPDTEVVYKVSAFYSREHDQAIRFDDPAIGIAWPKEIKPLLSGKDRAAPDLAEVETGFRYGEGA</sequence>
<comment type="subunit">
    <text evidence="7">Homodimer.</text>
</comment>
<comment type="pathway">
    <text evidence="7">Carbohydrate biosynthesis; dTDP-L-rhamnose biosynthesis.</text>
</comment>
<dbReference type="InterPro" id="IPR000888">
    <property type="entry name" value="RmlC-like"/>
</dbReference>
<reference evidence="8" key="1">
    <citation type="submission" date="2006-06" db="EMBL/GenBank/DDBJ databases">
        <title>Complete sequence of chromosome of Chelativorans sp. BNC1.</title>
        <authorList>
            <consortium name="US DOE Joint Genome Institute"/>
            <person name="Copeland A."/>
            <person name="Lucas S."/>
            <person name="Lapidus A."/>
            <person name="Barry K."/>
            <person name="Detter J.C."/>
            <person name="Glavina del Rio T."/>
            <person name="Hammon N."/>
            <person name="Israni S."/>
            <person name="Dalin E."/>
            <person name="Tice H."/>
            <person name="Pitluck S."/>
            <person name="Chertkov O."/>
            <person name="Brettin T."/>
            <person name="Bruce D."/>
            <person name="Han C."/>
            <person name="Tapia R."/>
            <person name="Gilna P."/>
            <person name="Schmutz J."/>
            <person name="Larimer F."/>
            <person name="Land M."/>
            <person name="Hauser L."/>
            <person name="Kyrpides N."/>
            <person name="Mikhailova N."/>
            <person name="Richardson P."/>
        </authorList>
    </citation>
    <scope>NUCLEOTIDE SEQUENCE</scope>
    <source>
        <strain evidence="8">BNC1</strain>
    </source>
</reference>
<accession>Q11EN7</accession>
<dbReference type="PANTHER" id="PTHR21047:SF2">
    <property type="entry name" value="THYMIDINE DIPHOSPHO-4-KETO-RHAMNOSE 3,5-EPIMERASE"/>
    <property type="match status" value="1"/>
</dbReference>
<dbReference type="GO" id="GO:0005829">
    <property type="term" value="C:cytosol"/>
    <property type="evidence" value="ECO:0007669"/>
    <property type="project" value="TreeGrafter"/>
</dbReference>
<comment type="catalytic activity">
    <reaction evidence="1 7">
        <text>dTDP-4-dehydro-6-deoxy-alpha-D-glucose = dTDP-4-dehydro-beta-L-rhamnose</text>
        <dbReference type="Rhea" id="RHEA:16969"/>
        <dbReference type="ChEBI" id="CHEBI:57649"/>
        <dbReference type="ChEBI" id="CHEBI:62830"/>
        <dbReference type="EC" id="5.1.3.13"/>
    </reaction>
</comment>
<feature type="site" description="Participates in a stacking interaction with the thymidine ring of dTDP-4-oxo-6-deoxyglucose" evidence="6">
    <location>
        <position position="139"/>
    </location>
</feature>
<name>Q11EN7_CHESB</name>
<evidence type="ECO:0000313" key="8">
    <source>
        <dbReference type="EMBL" id="ABG64138.1"/>
    </source>
</evidence>
<evidence type="ECO:0000256" key="6">
    <source>
        <dbReference type="PIRSR" id="PIRSR600888-3"/>
    </source>
</evidence>
<proteinExistence type="inferred from homology"/>
<feature type="active site" description="Proton donor" evidence="5">
    <location>
        <position position="133"/>
    </location>
</feature>
<dbReference type="KEGG" id="mes:Meso_2761"/>
<comment type="similarity">
    <text evidence="7">Belongs to the dTDP-4-dehydrorhamnose 3,5-epimerase family.</text>
</comment>
<evidence type="ECO:0000256" key="1">
    <source>
        <dbReference type="ARBA" id="ARBA00001298"/>
    </source>
</evidence>
<dbReference type="Pfam" id="PF00908">
    <property type="entry name" value="dTDP_sugar_isom"/>
    <property type="match status" value="1"/>
</dbReference>
<dbReference type="STRING" id="266779.Meso_2761"/>
<dbReference type="SUPFAM" id="SSF51182">
    <property type="entry name" value="RmlC-like cupins"/>
    <property type="match status" value="1"/>
</dbReference>
<dbReference type="InterPro" id="IPR011051">
    <property type="entry name" value="RmlC_Cupin_sf"/>
</dbReference>
<dbReference type="GO" id="GO:0019305">
    <property type="term" value="P:dTDP-rhamnose biosynthetic process"/>
    <property type="evidence" value="ECO:0007669"/>
    <property type="project" value="UniProtKB-UniRule"/>
</dbReference>
<dbReference type="HOGENOM" id="CLU_090940_1_1_5"/>
<dbReference type="NCBIfam" id="TIGR01221">
    <property type="entry name" value="rmlC"/>
    <property type="match status" value="1"/>
</dbReference>
<dbReference type="Gene3D" id="2.60.120.10">
    <property type="entry name" value="Jelly Rolls"/>
    <property type="match status" value="1"/>
</dbReference>
<evidence type="ECO:0000256" key="3">
    <source>
        <dbReference type="ARBA" id="ARBA00012098"/>
    </source>
</evidence>
<protein>
    <recommendedName>
        <fullName evidence="4 7">dTDP-4-dehydrorhamnose 3,5-epimerase</fullName>
        <ecNumber evidence="3 7">5.1.3.13</ecNumber>
    </recommendedName>
    <alternativeName>
        <fullName evidence="7">Thymidine diphospho-4-keto-rhamnose 3,5-epimerase</fullName>
    </alternativeName>
</protein>
<dbReference type="InterPro" id="IPR014710">
    <property type="entry name" value="RmlC-like_jellyroll"/>
</dbReference>
<evidence type="ECO:0000256" key="4">
    <source>
        <dbReference type="ARBA" id="ARBA00019595"/>
    </source>
</evidence>
<evidence type="ECO:0000256" key="7">
    <source>
        <dbReference type="RuleBase" id="RU364069"/>
    </source>
</evidence>
<dbReference type="AlphaFoldDB" id="Q11EN7"/>
<keyword evidence="7 8" id="KW-0413">Isomerase</keyword>
<dbReference type="GO" id="GO:0008830">
    <property type="term" value="F:dTDP-4-dehydrorhamnose 3,5-epimerase activity"/>
    <property type="evidence" value="ECO:0007669"/>
    <property type="project" value="UniProtKB-UniRule"/>
</dbReference>
<dbReference type="EMBL" id="CP000390">
    <property type="protein sequence ID" value="ABG64138.1"/>
    <property type="molecule type" value="Genomic_DNA"/>
</dbReference>